<evidence type="ECO:0000313" key="7">
    <source>
        <dbReference type="Proteomes" id="UP000193411"/>
    </source>
</evidence>
<dbReference type="STRING" id="765915.A0A1Y2HQK8"/>
<dbReference type="SUPFAM" id="SSF81822">
    <property type="entry name" value="RuBisCo LSMT C-terminal, substrate-binding domain"/>
    <property type="match status" value="1"/>
</dbReference>
<dbReference type="Pfam" id="PF09273">
    <property type="entry name" value="Rubis-subs-bind"/>
    <property type="match status" value="1"/>
</dbReference>
<keyword evidence="2" id="KW-0808">Transferase</keyword>
<evidence type="ECO:0000259" key="5">
    <source>
        <dbReference type="Pfam" id="PF09273"/>
    </source>
</evidence>
<dbReference type="PANTHER" id="PTHR13271">
    <property type="entry name" value="UNCHARACTERIZED PUTATIVE METHYLTRANSFERASE"/>
    <property type="match status" value="1"/>
</dbReference>
<evidence type="ECO:0008006" key="8">
    <source>
        <dbReference type="Google" id="ProtNLM"/>
    </source>
</evidence>
<dbReference type="OrthoDB" id="42889at2759"/>
<dbReference type="InterPro" id="IPR046341">
    <property type="entry name" value="SET_dom_sf"/>
</dbReference>
<dbReference type="Gene3D" id="3.90.1410.10">
    <property type="entry name" value="set domain protein methyltransferase, domain 1"/>
    <property type="match status" value="1"/>
</dbReference>
<dbReference type="Gene3D" id="3.90.1420.10">
    <property type="entry name" value="Rubisco LSMT, substrate-binding domain"/>
    <property type="match status" value="1"/>
</dbReference>
<dbReference type="InterPro" id="IPR050600">
    <property type="entry name" value="SETD3_SETD6_MTase"/>
</dbReference>
<evidence type="ECO:0000256" key="3">
    <source>
        <dbReference type="ARBA" id="ARBA00022691"/>
    </source>
</evidence>
<evidence type="ECO:0000256" key="1">
    <source>
        <dbReference type="ARBA" id="ARBA00022603"/>
    </source>
</evidence>
<reference evidence="6 7" key="1">
    <citation type="submission" date="2016-07" db="EMBL/GenBank/DDBJ databases">
        <title>Pervasive Adenine N6-methylation of Active Genes in Fungi.</title>
        <authorList>
            <consortium name="DOE Joint Genome Institute"/>
            <person name="Mondo S.J."/>
            <person name="Dannebaum R.O."/>
            <person name="Kuo R.C."/>
            <person name="Labutti K."/>
            <person name="Haridas S."/>
            <person name="Kuo A."/>
            <person name="Salamov A."/>
            <person name="Ahrendt S.R."/>
            <person name="Lipzen A."/>
            <person name="Sullivan W."/>
            <person name="Andreopoulos W.B."/>
            <person name="Clum A."/>
            <person name="Lindquist E."/>
            <person name="Daum C."/>
            <person name="Ramamoorthy G.K."/>
            <person name="Gryganskyi A."/>
            <person name="Culley D."/>
            <person name="Magnuson J.K."/>
            <person name="James T.Y."/>
            <person name="O'Malley M.A."/>
            <person name="Stajich J.E."/>
            <person name="Spatafora J.W."/>
            <person name="Visel A."/>
            <person name="Grigoriev I.V."/>
        </authorList>
    </citation>
    <scope>NUCLEOTIDE SEQUENCE [LARGE SCALE GENOMIC DNA]</scope>
    <source>
        <strain evidence="6 7">PL171</strain>
    </source>
</reference>
<evidence type="ECO:0000313" key="6">
    <source>
        <dbReference type="EMBL" id="ORZ36887.1"/>
    </source>
</evidence>
<protein>
    <recommendedName>
        <fullName evidence="8">SET domain-containing protein</fullName>
    </recommendedName>
</protein>
<dbReference type="Proteomes" id="UP000193411">
    <property type="component" value="Unassembled WGS sequence"/>
</dbReference>
<feature type="non-terminal residue" evidence="6">
    <location>
        <position position="528"/>
    </location>
</feature>
<comment type="caution">
    <text evidence="6">The sequence shown here is derived from an EMBL/GenBank/DDBJ whole genome shotgun (WGS) entry which is preliminary data.</text>
</comment>
<dbReference type="CDD" id="cd19180">
    <property type="entry name" value="SET_SpSET10-like"/>
    <property type="match status" value="1"/>
</dbReference>
<name>A0A1Y2HQK8_9FUNG</name>
<organism evidence="6 7">
    <name type="scientific">Catenaria anguillulae PL171</name>
    <dbReference type="NCBI Taxonomy" id="765915"/>
    <lineage>
        <taxon>Eukaryota</taxon>
        <taxon>Fungi</taxon>
        <taxon>Fungi incertae sedis</taxon>
        <taxon>Blastocladiomycota</taxon>
        <taxon>Blastocladiomycetes</taxon>
        <taxon>Blastocladiales</taxon>
        <taxon>Catenariaceae</taxon>
        <taxon>Catenaria</taxon>
    </lineage>
</organism>
<gene>
    <name evidence="6" type="ORF">BCR44DRAFT_114976</name>
</gene>
<proteinExistence type="predicted"/>
<sequence>SARSPKRSKHLSDADVDREPTAIDYDRLTSWLLRHGADLSSICIRRSATSEGFGIYASRTIPADSQVAFLPAHLILSEHDALASPLGQSFLAFNKTVELGEYAERHVCTKTILWLFVVQQFFVQREEGKWWPYLRALPRAFDTPLFWTAEERDWLRGTNLYFVIKEKEEELRRDFLAASEVLKSQFPQVWGDDHHLKYLTLENYLWARTVCSSRAFPSDLDLVVQGRTTAAAKGDSGGVGKDDTHDRLGEVTAEDGSIPPCKCHLALWPMFDMLNHRRGQSMTWDATRADGVAFITGVPMEAGEEVFNSYGPKGNDELLLSYGFCLDIPSNPDDYFPIKLNFAADPLHAEKLDLLTRHALLPYKHLYLLRHADPIPANLVAAMRILVATQPELASMVAEQVNPTTSPLSTRNELVLLDTLVSLLNAKRAAISESNDPSAAGASASFRARMAGIYRRGQAAILDAALLAARERLADHVAQVMQSGGAISMQDVAGDEEFWADEMVEQLADVAEEQEWGHEEWVALWVVY</sequence>
<keyword evidence="3" id="KW-0949">S-adenosyl-L-methionine</keyword>
<evidence type="ECO:0000259" key="4">
    <source>
        <dbReference type="Pfam" id="PF00856"/>
    </source>
</evidence>
<dbReference type="InterPro" id="IPR036464">
    <property type="entry name" value="Rubisco_LSMT_subst-bd_sf"/>
</dbReference>
<dbReference type="InterPro" id="IPR015353">
    <property type="entry name" value="Rubisco_LSMT_subst-bd"/>
</dbReference>
<dbReference type="InterPro" id="IPR001214">
    <property type="entry name" value="SET_dom"/>
</dbReference>
<dbReference type="PANTHER" id="PTHR13271:SF151">
    <property type="entry name" value="SET DOMAIN-CONTAINING PROTEIN 4"/>
    <property type="match status" value="1"/>
</dbReference>
<dbReference type="EMBL" id="MCFL01000015">
    <property type="protein sequence ID" value="ORZ36887.1"/>
    <property type="molecule type" value="Genomic_DNA"/>
</dbReference>
<dbReference type="AlphaFoldDB" id="A0A1Y2HQK8"/>
<dbReference type="GO" id="GO:0016279">
    <property type="term" value="F:protein-lysine N-methyltransferase activity"/>
    <property type="evidence" value="ECO:0007669"/>
    <property type="project" value="InterPro"/>
</dbReference>
<evidence type="ECO:0000256" key="2">
    <source>
        <dbReference type="ARBA" id="ARBA00022679"/>
    </source>
</evidence>
<dbReference type="SUPFAM" id="SSF82199">
    <property type="entry name" value="SET domain"/>
    <property type="match status" value="1"/>
</dbReference>
<dbReference type="InterPro" id="IPR044432">
    <property type="entry name" value="Set10/Efm1_SET"/>
</dbReference>
<keyword evidence="7" id="KW-1185">Reference proteome</keyword>
<dbReference type="GO" id="GO:0032259">
    <property type="term" value="P:methylation"/>
    <property type="evidence" value="ECO:0007669"/>
    <property type="project" value="UniProtKB-KW"/>
</dbReference>
<keyword evidence="1" id="KW-0489">Methyltransferase</keyword>
<feature type="non-terminal residue" evidence="6">
    <location>
        <position position="1"/>
    </location>
</feature>
<dbReference type="Pfam" id="PF00856">
    <property type="entry name" value="SET"/>
    <property type="match status" value="1"/>
</dbReference>
<feature type="domain" description="SET" evidence="4">
    <location>
        <begin position="52"/>
        <end position="311"/>
    </location>
</feature>
<accession>A0A1Y2HQK8</accession>
<feature type="domain" description="Rubisco LSMT substrate-binding" evidence="5">
    <location>
        <begin position="344"/>
        <end position="462"/>
    </location>
</feature>